<evidence type="ECO:0000256" key="2">
    <source>
        <dbReference type="ARBA" id="ARBA00006576"/>
    </source>
</evidence>
<feature type="binding site" evidence="7">
    <location>
        <position position="112"/>
    </location>
    <ligand>
        <name>Zn(2+)</name>
        <dbReference type="ChEBI" id="CHEBI:29105"/>
        <note>catalytic</note>
    </ligand>
</feature>
<evidence type="ECO:0000256" key="7">
    <source>
        <dbReference type="PIRSR" id="PIRSR006019-2"/>
    </source>
</evidence>
<evidence type="ECO:0000256" key="6">
    <source>
        <dbReference type="PIRSR" id="PIRSR006019-1"/>
    </source>
</evidence>
<keyword evidence="10" id="KW-1185">Reference proteome</keyword>
<gene>
    <name evidence="9" type="primary">tadA_2</name>
    <name evidence="9" type="ORF">DK880_00133</name>
</gene>
<dbReference type="GO" id="GO:0004132">
    <property type="term" value="F:dCMP deaminase activity"/>
    <property type="evidence" value="ECO:0007669"/>
    <property type="project" value="InterPro"/>
</dbReference>
<dbReference type="PROSITE" id="PS51747">
    <property type="entry name" value="CYT_DCMP_DEAMINASES_2"/>
    <property type="match status" value="1"/>
</dbReference>
<dbReference type="Gene3D" id="3.40.140.10">
    <property type="entry name" value="Cytidine Deaminase, domain 2"/>
    <property type="match status" value="1"/>
</dbReference>
<dbReference type="InterPro" id="IPR016193">
    <property type="entry name" value="Cytidine_deaminase-like"/>
</dbReference>
<keyword evidence="3 7" id="KW-0479">Metal-binding</keyword>
<dbReference type="GO" id="GO:0005737">
    <property type="term" value="C:cytoplasm"/>
    <property type="evidence" value="ECO:0007669"/>
    <property type="project" value="TreeGrafter"/>
</dbReference>
<evidence type="ECO:0000256" key="1">
    <source>
        <dbReference type="ARBA" id="ARBA00001947"/>
    </source>
</evidence>
<name>A0A2Z3LHE6_9BACT</name>
<feature type="binding site" evidence="7">
    <location>
        <position position="81"/>
    </location>
    <ligand>
        <name>Zn(2+)</name>
        <dbReference type="ChEBI" id="CHEBI:29105"/>
        <note>catalytic</note>
    </ligand>
</feature>
<sequence length="157" mass="17041">MDKNNITETYDYHTTFIKSAMELAEHSPCIKKKVGAVLVEGGHIIATGHNGPPFGTYHCEEMALTTGCPRSIRGGCALSIHAEQNTILKALGSSLNLKGSTLYVTLSPCLPCARIIFGVGIAKVVYKDSYATYKQLAIEEGLNFLHAYGITVEKYDL</sequence>
<evidence type="ECO:0000256" key="5">
    <source>
        <dbReference type="ARBA" id="ARBA00022833"/>
    </source>
</evidence>
<evidence type="ECO:0000256" key="4">
    <source>
        <dbReference type="ARBA" id="ARBA00022801"/>
    </source>
</evidence>
<evidence type="ECO:0000259" key="8">
    <source>
        <dbReference type="PROSITE" id="PS51747"/>
    </source>
</evidence>
<dbReference type="InterPro" id="IPR035105">
    <property type="entry name" value="Deoxycytidylate_deaminase_dom"/>
</dbReference>
<evidence type="ECO:0000313" key="10">
    <source>
        <dbReference type="Proteomes" id="UP000245872"/>
    </source>
</evidence>
<dbReference type="PANTHER" id="PTHR11086">
    <property type="entry name" value="DEOXYCYTIDYLATE DEAMINASE-RELATED"/>
    <property type="match status" value="1"/>
</dbReference>
<dbReference type="PANTHER" id="PTHR11086:SF18">
    <property type="entry name" value="DEOXYCYTIDYLATE DEAMINASE"/>
    <property type="match status" value="1"/>
</dbReference>
<feature type="binding site" evidence="7">
    <location>
        <position position="109"/>
    </location>
    <ligand>
        <name>Zn(2+)</name>
        <dbReference type="ChEBI" id="CHEBI:29105"/>
        <note>catalytic</note>
    </ligand>
</feature>
<dbReference type="CDD" id="cd01286">
    <property type="entry name" value="deoxycytidylate_deaminase"/>
    <property type="match status" value="1"/>
</dbReference>
<dbReference type="KEGG" id="cher:DK880_00133"/>
<proteinExistence type="inferred from homology"/>
<comment type="similarity">
    <text evidence="2">Belongs to the cytidine and deoxycytidylate deaminase family.</text>
</comment>
<dbReference type="PROSITE" id="PS00903">
    <property type="entry name" value="CYT_DCMP_DEAMINASES_1"/>
    <property type="match status" value="1"/>
</dbReference>
<dbReference type="InterPro" id="IPR016192">
    <property type="entry name" value="APOBEC/CMP_deaminase_Zn-bd"/>
</dbReference>
<dbReference type="InterPro" id="IPR002125">
    <property type="entry name" value="CMP_dCMP_dom"/>
</dbReference>
<comment type="cofactor">
    <cofactor evidence="1 7">
        <name>Zn(2+)</name>
        <dbReference type="ChEBI" id="CHEBI:29105"/>
    </cofactor>
</comment>
<dbReference type="GO" id="GO:0052717">
    <property type="term" value="F:tRNA-specific adenosine-34 deaminase activity"/>
    <property type="evidence" value="ECO:0007669"/>
    <property type="project" value="UniProtKB-EC"/>
</dbReference>
<dbReference type="Proteomes" id="UP000245872">
    <property type="component" value="Chromosome"/>
</dbReference>
<dbReference type="AlphaFoldDB" id="A0A2Z3LHE6"/>
<dbReference type="EMBL" id="CP029619">
    <property type="protein sequence ID" value="AWN81470.1"/>
    <property type="molecule type" value="Genomic_DNA"/>
</dbReference>
<keyword evidence="5 7" id="KW-0862">Zinc</keyword>
<feature type="active site" description="Proton donor" evidence="6">
    <location>
        <position position="83"/>
    </location>
</feature>
<reference evidence="9 10" key="1">
    <citation type="submission" date="2018-05" db="EMBL/GenBank/DDBJ databases">
        <title>Candidatus Cardinium hertigii Genome Assembly.</title>
        <authorList>
            <person name="Showmaker K.C."/>
            <person name="Walden K.O."/>
            <person name="Fields C.J."/>
            <person name="Lambert K.N."/>
            <person name="Hudson M.E."/>
        </authorList>
    </citation>
    <scope>NUCLEOTIDE SEQUENCE [LARGE SCALE GENOMIC DNA]</scope>
    <source>
        <strain evidence="10">cHgTN10</strain>
    </source>
</reference>
<dbReference type="PIRSF" id="PIRSF006019">
    <property type="entry name" value="dCMP_deaminase"/>
    <property type="match status" value="1"/>
</dbReference>
<dbReference type="OrthoDB" id="9788517at2"/>
<evidence type="ECO:0000313" key="9">
    <source>
        <dbReference type="EMBL" id="AWN81470.1"/>
    </source>
</evidence>
<feature type="domain" description="CMP/dCMP-type deaminase" evidence="8">
    <location>
        <begin position="11"/>
        <end position="140"/>
    </location>
</feature>
<dbReference type="RefSeq" id="WP_109997689.1">
    <property type="nucleotide sequence ID" value="NZ_CP029619.1"/>
</dbReference>
<dbReference type="InterPro" id="IPR016473">
    <property type="entry name" value="dCMP_deaminase"/>
</dbReference>
<keyword evidence="4 9" id="KW-0378">Hydrolase</keyword>
<dbReference type="SUPFAM" id="SSF53927">
    <property type="entry name" value="Cytidine deaminase-like"/>
    <property type="match status" value="1"/>
</dbReference>
<dbReference type="InterPro" id="IPR015517">
    <property type="entry name" value="dCMP_deaminase-rel"/>
</dbReference>
<accession>A0A2Z3LHE6</accession>
<dbReference type="EC" id="3.5.4.33" evidence="9"/>
<protein>
    <submittedName>
        <fullName evidence="9">tRNA-specific adenosine deaminase</fullName>
        <ecNumber evidence="9">3.5.4.33</ecNumber>
    </submittedName>
</protein>
<evidence type="ECO:0000256" key="3">
    <source>
        <dbReference type="ARBA" id="ARBA00022723"/>
    </source>
</evidence>
<dbReference type="GO" id="GO:0008270">
    <property type="term" value="F:zinc ion binding"/>
    <property type="evidence" value="ECO:0007669"/>
    <property type="project" value="InterPro"/>
</dbReference>
<organism evidence="9 10">
    <name type="scientific">Candidatus Cardinium hertigii</name>
    <dbReference type="NCBI Taxonomy" id="247481"/>
    <lineage>
        <taxon>Bacteria</taxon>
        <taxon>Pseudomonadati</taxon>
        <taxon>Bacteroidota</taxon>
        <taxon>Cytophagia</taxon>
        <taxon>Cytophagales</taxon>
        <taxon>Amoebophilaceae</taxon>
        <taxon>Candidatus Cardinium</taxon>
    </lineage>
</organism>
<dbReference type="GO" id="GO:0006220">
    <property type="term" value="P:pyrimidine nucleotide metabolic process"/>
    <property type="evidence" value="ECO:0007669"/>
    <property type="project" value="InterPro"/>
</dbReference>
<dbReference type="Pfam" id="PF00383">
    <property type="entry name" value="dCMP_cyt_deam_1"/>
    <property type="match status" value="1"/>
</dbReference>